<evidence type="ECO:0000313" key="6">
    <source>
        <dbReference type="EMBL" id="KAG9392529.1"/>
    </source>
</evidence>
<dbReference type="Gene3D" id="2.170.120.12">
    <property type="entry name" value="DNA-directed RNA polymerase, insert domain"/>
    <property type="match status" value="1"/>
</dbReference>
<dbReference type="InterPro" id="IPR036643">
    <property type="entry name" value="RNApol_insert_sf"/>
</dbReference>
<evidence type="ECO:0000259" key="5">
    <source>
        <dbReference type="SMART" id="SM00662"/>
    </source>
</evidence>
<gene>
    <name evidence="6" type="ORF">J8273_5534</name>
</gene>
<name>A0A8J6DYN7_9EUKA</name>
<keyword evidence="2" id="KW-0804">Transcription</keyword>
<dbReference type="Gene3D" id="3.30.1360.10">
    <property type="entry name" value="RNA polymerase, RBP11-like subunit"/>
    <property type="match status" value="1"/>
</dbReference>
<comment type="caution">
    <text evidence="6">The sequence shown here is derived from an EMBL/GenBank/DDBJ whole genome shotgun (WGS) entry which is preliminary data.</text>
</comment>
<evidence type="ECO:0000313" key="7">
    <source>
        <dbReference type="Proteomes" id="UP000717585"/>
    </source>
</evidence>
<dbReference type="InterPro" id="IPR011263">
    <property type="entry name" value="DNA-dir_RNA_pol_RpoA/D/Rpb3"/>
</dbReference>
<dbReference type="Gene3D" id="3.30.70.20">
    <property type="match status" value="1"/>
</dbReference>
<sequence length="350" mass="38686">MPGENTTTFQIEQLGDTTNGQPNNYMSIRLKNTSLAVASAIRRTILADVPTLAVDDVIIQENTSPIDDEILALRLGLIPLASGALADNMNRLKFTWDCDCSSGCEKCRYIFTVDQESNTLEPLSVTQDHFQSGDAGNSPDIDPKPFPVAPRVLRWREGVDCHEPAVSEGPIVITKLGKKQRLKLTCYARKGTGKLHAKWIPASNIALRRVPVIKLNPETLTDVVRQCPEQLEAYAELCPRDVFTCSIGEGIEVTDEAACIFCMNCLADLPDARLNNLVSVDMSTTEFILDIEGTGALTPDQMVQMAIRIMHEKTNAIKTDLLVRLGRQERHDSPDPDEMNDYGDGLDEAW</sequence>
<dbReference type="InterPro" id="IPR011262">
    <property type="entry name" value="DNA-dir_RNA_pol_insert"/>
</dbReference>
<dbReference type="EMBL" id="JAHDYR010000038">
    <property type="protein sequence ID" value="KAG9392529.1"/>
    <property type="molecule type" value="Genomic_DNA"/>
</dbReference>
<evidence type="ECO:0000256" key="3">
    <source>
        <dbReference type="ARBA" id="ARBA00025804"/>
    </source>
</evidence>
<evidence type="ECO:0000256" key="2">
    <source>
        <dbReference type="ARBA" id="ARBA00023163"/>
    </source>
</evidence>
<feature type="domain" description="DNA-directed RNA polymerase RpoA/D/Rpb3-type" evidence="5">
    <location>
        <begin position="25"/>
        <end position="320"/>
    </location>
</feature>
<reference evidence="6" key="1">
    <citation type="submission" date="2021-05" db="EMBL/GenBank/DDBJ databases">
        <title>A free-living protist that lacks canonical eukaryotic 1 DNA replication and segregation systems.</title>
        <authorList>
            <person name="Salas-Leiva D.E."/>
            <person name="Tromer E.C."/>
            <person name="Curtis B.A."/>
            <person name="Jerlstrom-Hultqvist J."/>
            <person name="Kolisko M."/>
            <person name="Yi Z."/>
            <person name="Salas-Leiva J.S."/>
            <person name="Gallot-Lavallee L."/>
            <person name="Kops G.J.P.L."/>
            <person name="Archibald J.M."/>
            <person name="Simpson A.G.B."/>
            <person name="Roger A.J."/>
        </authorList>
    </citation>
    <scope>NUCLEOTIDE SEQUENCE</scope>
    <source>
        <strain evidence="6">BICM</strain>
    </source>
</reference>
<dbReference type="AlphaFoldDB" id="A0A8J6DYN7"/>
<dbReference type="SUPFAM" id="SSF56553">
    <property type="entry name" value="Insert subdomain of RNA polymerase alpha subunit"/>
    <property type="match status" value="1"/>
</dbReference>
<comment type="similarity">
    <text evidence="3">Belongs to the archaeal Rpo3/eukaryotic RPB3 RNA polymerase subunit family.</text>
</comment>
<evidence type="ECO:0000256" key="1">
    <source>
        <dbReference type="ARBA" id="ARBA00022478"/>
    </source>
</evidence>
<evidence type="ECO:0000256" key="4">
    <source>
        <dbReference type="SAM" id="MobiDB-lite"/>
    </source>
</evidence>
<dbReference type="GO" id="GO:0006366">
    <property type="term" value="P:transcription by RNA polymerase II"/>
    <property type="evidence" value="ECO:0007669"/>
    <property type="project" value="TreeGrafter"/>
</dbReference>
<dbReference type="SUPFAM" id="SSF55257">
    <property type="entry name" value="RBP11-like subunits of RNA polymerase"/>
    <property type="match status" value="1"/>
</dbReference>
<dbReference type="SMART" id="SM00662">
    <property type="entry name" value="RPOLD"/>
    <property type="match status" value="1"/>
</dbReference>
<dbReference type="InterPro" id="IPR036603">
    <property type="entry name" value="RBP11-like"/>
</dbReference>
<accession>A0A8J6DYN7</accession>
<dbReference type="GO" id="GO:0046983">
    <property type="term" value="F:protein dimerization activity"/>
    <property type="evidence" value="ECO:0007669"/>
    <property type="project" value="InterPro"/>
</dbReference>
<protein>
    <submittedName>
        <fullName evidence="6">RNA polymerase Rpb3/RpoA insert domain</fullName>
    </submittedName>
</protein>
<dbReference type="HAMAP" id="MF_00320">
    <property type="entry name" value="RNApol_arch_Rpo3"/>
    <property type="match status" value="1"/>
</dbReference>
<dbReference type="InterPro" id="IPR022842">
    <property type="entry name" value="RNAP_Rpo3/Rpb3/RPAC1"/>
</dbReference>
<keyword evidence="1" id="KW-0240">DNA-directed RNA polymerase</keyword>
<organism evidence="6 7">
    <name type="scientific">Carpediemonas membranifera</name>
    <dbReference type="NCBI Taxonomy" id="201153"/>
    <lineage>
        <taxon>Eukaryota</taxon>
        <taxon>Metamonada</taxon>
        <taxon>Carpediemonas-like organisms</taxon>
        <taxon>Carpediemonas</taxon>
    </lineage>
</organism>
<dbReference type="OrthoDB" id="270173at2759"/>
<dbReference type="Pfam" id="PF01193">
    <property type="entry name" value="RNA_pol_L"/>
    <property type="match status" value="1"/>
</dbReference>
<dbReference type="GO" id="GO:0003899">
    <property type="term" value="F:DNA-directed RNA polymerase activity"/>
    <property type="evidence" value="ECO:0007669"/>
    <property type="project" value="InterPro"/>
</dbReference>
<keyword evidence="7" id="KW-1185">Reference proteome</keyword>
<dbReference type="Proteomes" id="UP000717585">
    <property type="component" value="Unassembled WGS sequence"/>
</dbReference>
<proteinExistence type="inferred from homology"/>
<feature type="region of interest" description="Disordered" evidence="4">
    <location>
        <begin position="327"/>
        <end position="350"/>
    </location>
</feature>
<dbReference type="InterPro" id="IPR050518">
    <property type="entry name" value="Rpo3/RPB3_RNA_Pol_subunit"/>
</dbReference>
<dbReference type="Pfam" id="PF01000">
    <property type="entry name" value="RNA_pol_A_bac"/>
    <property type="match status" value="1"/>
</dbReference>
<dbReference type="PANTHER" id="PTHR11800">
    <property type="entry name" value="DNA-DIRECTED RNA POLYMERASE"/>
    <property type="match status" value="1"/>
</dbReference>
<dbReference type="GO" id="GO:0005665">
    <property type="term" value="C:RNA polymerase II, core complex"/>
    <property type="evidence" value="ECO:0007669"/>
    <property type="project" value="TreeGrafter"/>
</dbReference>
<dbReference type="PANTHER" id="PTHR11800:SF2">
    <property type="entry name" value="DNA-DIRECTED RNA POLYMERASE II SUBUNIT RPB3"/>
    <property type="match status" value="1"/>
</dbReference>
<feature type="compositionally biased region" description="Acidic residues" evidence="4">
    <location>
        <begin position="335"/>
        <end position="350"/>
    </location>
</feature>